<dbReference type="EMBL" id="CP157940">
    <property type="protein sequence ID" value="XBS53100.1"/>
    <property type="molecule type" value="Genomic_DNA"/>
</dbReference>
<proteinExistence type="predicted"/>
<dbReference type="AlphaFoldDB" id="A0AAU7PLG8"/>
<evidence type="ECO:0000313" key="2">
    <source>
        <dbReference type="EMBL" id="XBS53100.1"/>
    </source>
</evidence>
<dbReference type="RefSeq" id="WP_349944908.1">
    <property type="nucleotide sequence ID" value="NZ_CP157940.1"/>
</dbReference>
<protein>
    <submittedName>
        <fullName evidence="2">DUF5710 domain-containing protein</fullName>
    </submittedName>
</protein>
<organism evidence="2">
    <name type="scientific">Lacrimispora sp. BS-2</name>
    <dbReference type="NCBI Taxonomy" id="3151850"/>
    <lineage>
        <taxon>Bacteria</taxon>
        <taxon>Bacillati</taxon>
        <taxon>Bacillota</taxon>
        <taxon>Clostridia</taxon>
        <taxon>Lachnospirales</taxon>
        <taxon>Lachnospiraceae</taxon>
        <taxon>Lacrimispora</taxon>
    </lineage>
</organism>
<reference evidence="2" key="1">
    <citation type="submission" date="2024-06" db="EMBL/GenBank/DDBJ databases">
        <title>Lacrimispora cavernae sp. nov., a novel anaerobe isolated from bat guano pile inside a cave.</title>
        <authorList>
            <person name="Miller S.L."/>
            <person name="Lu N."/>
            <person name="King J."/>
            <person name="Sankaranarayanan K."/>
            <person name="Lawson P.A."/>
        </authorList>
    </citation>
    <scope>NUCLEOTIDE SEQUENCE</scope>
    <source>
        <strain evidence="2">BS-2</strain>
    </source>
</reference>
<accession>A0AAU7PLG8</accession>
<name>A0AAU7PLG8_9FIRM</name>
<evidence type="ECO:0000259" key="1">
    <source>
        <dbReference type="Pfam" id="PF18974"/>
    </source>
</evidence>
<gene>
    <name evidence="2" type="ORF">ABFV83_14880</name>
</gene>
<sequence length="224" mass="27026">MALYLNVPYEKKDQVKSLGAKWDQIRKQWYVINKFDYYKFFEWFPAVYEECDLICDCMYIVEAPRKCHKCKKDTSVIGLAYRNYFSIKQDDNGNMIDYKYHDEYLNFFTMDEKIDNTQLELFLKNEFRFYYSYSKYISDSYYANHCEHCGVIQGNYHLYEEPSSPFFDLDNADDKLREKIKLYRINFIEDGITIPEYTGDGFLPDQDAKIKLIDSLNMKPMDIY</sequence>
<feature type="domain" description="DUF5710" evidence="1">
    <location>
        <begin position="3"/>
        <end position="45"/>
    </location>
</feature>
<dbReference type="InterPro" id="IPR043764">
    <property type="entry name" value="DUF5710"/>
</dbReference>
<dbReference type="Pfam" id="PF18974">
    <property type="entry name" value="DUF5710"/>
    <property type="match status" value="1"/>
</dbReference>